<dbReference type="Proteomes" id="UP000076574">
    <property type="component" value="Unassembled WGS sequence"/>
</dbReference>
<keyword evidence="1" id="KW-1133">Transmembrane helix</keyword>
<reference evidence="2 3" key="1">
    <citation type="submission" date="2016-03" db="EMBL/GenBank/DDBJ databases">
        <title>Microsymbionts genomes from the relict species Vavilovia formosa (Stev.) Fed.</title>
        <authorList>
            <person name="Kopat V."/>
            <person name="Chirak E."/>
            <person name="Kimeklis A."/>
            <person name="Andronov E."/>
        </authorList>
    </citation>
    <scope>NUCLEOTIDE SEQUENCE [LARGE SCALE GENOMIC DNA]</scope>
    <source>
        <strain evidence="2 3">Vaf07</strain>
    </source>
</reference>
<dbReference type="STRING" id="943830.A4A58_17380"/>
<keyword evidence="1" id="KW-0472">Membrane</keyword>
<keyword evidence="3" id="KW-1185">Reference proteome</keyword>
<feature type="transmembrane region" description="Helical" evidence="1">
    <location>
        <begin position="29"/>
        <end position="51"/>
    </location>
</feature>
<sequence>MRSIPVSHHPKSRSVHPALHSFADECGAIAVRLLAYMGALALVVMAAVTVFDGLEFDLSSKPTAKAGWSVASRSHPAFAVSQFDSSGKTASYEIMRHPDGGRKDILRWASPGEPPVAELELYRPGAEAERAGPPAADIAGRMDPGGIREMVGEGIIDTKFGPVALMGFADRLKDSKRCLGFMKTLEVANLRISGWSCQGDGLPARRATIACTLNRLVLLTAGNEPRLQEAFAQADLKRAGCISGAALSATSADWVTGAQNPQLRGSL</sequence>
<accession>A0A163XJ55</accession>
<dbReference type="RefSeq" id="WP_068737913.1">
    <property type="nucleotide sequence ID" value="NZ_LVYV01000054.1"/>
</dbReference>
<evidence type="ECO:0000313" key="2">
    <source>
        <dbReference type="EMBL" id="KZD20985.1"/>
    </source>
</evidence>
<organism evidence="2 3">
    <name type="scientific">Tardiphaga robiniae</name>
    <dbReference type="NCBI Taxonomy" id="943830"/>
    <lineage>
        <taxon>Bacteria</taxon>
        <taxon>Pseudomonadati</taxon>
        <taxon>Pseudomonadota</taxon>
        <taxon>Alphaproteobacteria</taxon>
        <taxon>Hyphomicrobiales</taxon>
        <taxon>Nitrobacteraceae</taxon>
        <taxon>Tardiphaga</taxon>
    </lineage>
</organism>
<dbReference type="EMBL" id="LVYV01000054">
    <property type="protein sequence ID" value="KZD20985.1"/>
    <property type="molecule type" value="Genomic_DNA"/>
</dbReference>
<evidence type="ECO:0000256" key="1">
    <source>
        <dbReference type="SAM" id="Phobius"/>
    </source>
</evidence>
<evidence type="ECO:0000313" key="3">
    <source>
        <dbReference type="Proteomes" id="UP000076574"/>
    </source>
</evidence>
<dbReference type="AlphaFoldDB" id="A0A163XJ55"/>
<comment type="caution">
    <text evidence="2">The sequence shown here is derived from an EMBL/GenBank/DDBJ whole genome shotgun (WGS) entry which is preliminary data.</text>
</comment>
<proteinExistence type="predicted"/>
<dbReference type="OrthoDB" id="8452157at2"/>
<name>A0A163XJ55_9BRAD</name>
<gene>
    <name evidence="2" type="ORF">A4A58_17380</name>
</gene>
<keyword evidence="1" id="KW-0812">Transmembrane</keyword>
<protein>
    <submittedName>
        <fullName evidence="2">Uncharacterized protein</fullName>
    </submittedName>
</protein>